<name>A0A101XNH2_9BACL</name>
<dbReference type="SUPFAM" id="SSF141868">
    <property type="entry name" value="EAL domain-like"/>
    <property type="match status" value="1"/>
</dbReference>
<dbReference type="PANTHER" id="PTHR33121">
    <property type="entry name" value="CYCLIC DI-GMP PHOSPHODIESTERASE PDEF"/>
    <property type="match status" value="1"/>
</dbReference>
<organism evidence="2 3">
    <name type="scientific">Ferroacidibacillus organovorans</name>
    <dbReference type="NCBI Taxonomy" id="1765683"/>
    <lineage>
        <taxon>Bacteria</taxon>
        <taxon>Bacillati</taxon>
        <taxon>Bacillota</taxon>
        <taxon>Bacilli</taxon>
        <taxon>Bacillales</taxon>
        <taxon>Alicyclobacillaceae</taxon>
        <taxon>Ferroacidibacillus</taxon>
    </lineage>
</organism>
<keyword evidence="3" id="KW-1185">Reference proteome</keyword>
<dbReference type="AlphaFoldDB" id="A0A101XNH2"/>
<dbReference type="InterPro" id="IPR001633">
    <property type="entry name" value="EAL_dom"/>
</dbReference>
<comment type="caution">
    <text evidence="2">The sequence shown here is derived from an EMBL/GenBank/DDBJ whole genome shotgun (WGS) entry which is preliminary data.</text>
</comment>
<evidence type="ECO:0000313" key="3">
    <source>
        <dbReference type="Proteomes" id="UP000053557"/>
    </source>
</evidence>
<feature type="domain" description="EAL" evidence="1">
    <location>
        <begin position="180"/>
        <end position="420"/>
    </location>
</feature>
<dbReference type="EMBL" id="LPVJ01000071">
    <property type="protein sequence ID" value="KUO94663.1"/>
    <property type="molecule type" value="Genomic_DNA"/>
</dbReference>
<dbReference type="Gene3D" id="3.20.20.450">
    <property type="entry name" value="EAL domain"/>
    <property type="match status" value="1"/>
</dbReference>
<dbReference type="InterPro" id="IPR035919">
    <property type="entry name" value="EAL_sf"/>
</dbReference>
<dbReference type="Pfam" id="PF00563">
    <property type="entry name" value="EAL"/>
    <property type="match status" value="1"/>
</dbReference>
<dbReference type="PANTHER" id="PTHR33121:SF76">
    <property type="entry name" value="SIGNALING PROTEIN"/>
    <property type="match status" value="1"/>
</dbReference>
<dbReference type="PROSITE" id="PS50883">
    <property type="entry name" value="EAL"/>
    <property type="match status" value="1"/>
</dbReference>
<dbReference type="OrthoDB" id="9813903at2"/>
<protein>
    <recommendedName>
        <fullName evidence="1">EAL domain-containing protein</fullName>
    </recommendedName>
</protein>
<dbReference type="GO" id="GO:0071111">
    <property type="term" value="F:cyclic-guanylate-specific phosphodiesterase activity"/>
    <property type="evidence" value="ECO:0007669"/>
    <property type="project" value="InterPro"/>
</dbReference>
<dbReference type="Proteomes" id="UP000053557">
    <property type="component" value="Unassembled WGS sequence"/>
</dbReference>
<gene>
    <name evidence="2" type="ORF">ATW55_02000</name>
</gene>
<reference evidence="2 3" key="1">
    <citation type="submission" date="2015-12" db="EMBL/GenBank/DDBJ databases">
        <title>Draft genome sequence of Acidibacillus ferrooxidans ITV001, isolated from a chalcopyrite acid mine drainage site in Brazil.</title>
        <authorList>
            <person name="Dall'Agnol H."/>
            <person name="Nancucheo I."/>
            <person name="Johnson B."/>
            <person name="Oliveira R."/>
            <person name="Leite L."/>
            <person name="Pylro V."/>
            <person name="Nunes G.L."/>
            <person name="Tzotzos G."/>
            <person name="Fernandes G.R."/>
            <person name="Dutra J."/>
            <person name="Orellana S.C."/>
            <person name="Oliveira G."/>
        </authorList>
    </citation>
    <scope>NUCLEOTIDE SEQUENCE [LARGE SCALE GENOMIC DNA]</scope>
    <source>
        <strain evidence="3">ITV01</strain>
    </source>
</reference>
<dbReference type="InterPro" id="IPR050706">
    <property type="entry name" value="Cyclic-di-GMP_PDE-like"/>
</dbReference>
<dbReference type="SMART" id="SM00052">
    <property type="entry name" value="EAL"/>
    <property type="match status" value="1"/>
</dbReference>
<proteinExistence type="predicted"/>
<sequence length="420" mass="48293">MLNFRTSVDKNLTRLGIRQAFDHTQFKANGRPDAIGYMDIIDFSTFEQRHGHLWTDEFVKNWIDQLCSVFANDRHECRGMVYQAWDDGVYVYLYGDGKRQNLESFFYSAIQKSEQILHQLLHEPNRLECHLRYALTFYTHSAKTGAYSKSVLSFKMYQEELYQMMLNVYRAAKRQSAPIHPLEHAELLQILEQGTIRIFEQPILHLHSGAPIGHECLVRGPSLSRLESPLKLLALAEKTGSMLHLDRMIRHLAIQNANVDEHMKVFINISPTIISDSSFRAGETLRELRYTRLRPDQIVFEITEHHAIAEYSSFLQLVSHYRSQGFQIAIDDVGAGHSGLVTLMQVKPDYVKIDMELIRGIHLDPLKQEIVKAIKQISDRFGGIVIAEGIETQEELACLHESSIEYGQGFLLGRPAPRRD</sequence>
<dbReference type="CDD" id="cd01948">
    <property type="entry name" value="EAL"/>
    <property type="match status" value="1"/>
</dbReference>
<accession>A0A101XNH2</accession>
<evidence type="ECO:0000259" key="1">
    <source>
        <dbReference type="PROSITE" id="PS50883"/>
    </source>
</evidence>
<evidence type="ECO:0000313" key="2">
    <source>
        <dbReference type="EMBL" id="KUO94663.1"/>
    </source>
</evidence>
<dbReference type="RefSeq" id="WP_067719976.1">
    <property type="nucleotide sequence ID" value="NZ_LPVJ01000071.1"/>
</dbReference>